<evidence type="ECO:0000313" key="3">
    <source>
        <dbReference type="Proteomes" id="UP000593892"/>
    </source>
</evidence>
<keyword evidence="3" id="KW-1185">Reference proteome</keyword>
<gene>
    <name evidence="2" type="ORF">IRI77_27365</name>
</gene>
<proteinExistence type="predicted"/>
<sequence>MSGVRIPINLSQEPFRKDRPILVASAVTGILLMGVLLMLVSIILREREAARESREMMARIDQQLSVVNQQYAKIEAQLRQPVNSAVLDRSLLLNALLIRKGISWTRLFEDLEKVFPGNVRLVAVRPYVTGDNLVQLDMVVGAQSPEPVIQLLRRLEGSNLFGATALLSSQPPSQNEPLYRYRVSVNYAQKL</sequence>
<evidence type="ECO:0000313" key="2">
    <source>
        <dbReference type="EMBL" id="QOY86492.1"/>
    </source>
</evidence>
<evidence type="ECO:0000256" key="1">
    <source>
        <dbReference type="SAM" id="Phobius"/>
    </source>
</evidence>
<dbReference type="Proteomes" id="UP000593892">
    <property type="component" value="Chromosome"/>
</dbReference>
<keyword evidence="1" id="KW-0472">Membrane</keyword>
<evidence type="ECO:0008006" key="4">
    <source>
        <dbReference type="Google" id="ProtNLM"/>
    </source>
</evidence>
<dbReference type="Pfam" id="PF05137">
    <property type="entry name" value="PilN"/>
    <property type="match status" value="1"/>
</dbReference>
<reference evidence="2 3" key="1">
    <citation type="submission" date="2020-10" db="EMBL/GenBank/DDBJ databases">
        <title>Complete genome sequence of Paludibaculum fermentans P105T, a facultatively anaerobic acidobacterium capable of dissimilatory Fe(III) reduction.</title>
        <authorList>
            <person name="Dedysh S.N."/>
            <person name="Beletsky A.V."/>
            <person name="Kulichevskaya I.S."/>
            <person name="Mardanov A.V."/>
            <person name="Ravin N.V."/>
        </authorList>
    </citation>
    <scope>NUCLEOTIDE SEQUENCE [LARGE SCALE GENOMIC DNA]</scope>
    <source>
        <strain evidence="2 3">P105</strain>
    </source>
</reference>
<name>A0A7S7NMS0_PALFE</name>
<dbReference type="InterPro" id="IPR007813">
    <property type="entry name" value="PilN"/>
</dbReference>
<dbReference type="EMBL" id="CP063849">
    <property type="protein sequence ID" value="QOY86492.1"/>
    <property type="molecule type" value="Genomic_DNA"/>
</dbReference>
<dbReference type="RefSeq" id="WP_194448161.1">
    <property type="nucleotide sequence ID" value="NZ_CP063849.1"/>
</dbReference>
<dbReference type="AlphaFoldDB" id="A0A7S7NMS0"/>
<dbReference type="KEGG" id="pfer:IRI77_27365"/>
<keyword evidence="1" id="KW-0812">Transmembrane</keyword>
<feature type="transmembrane region" description="Helical" evidence="1">
    <location>
        <begin position="20"/>
        <end position="44"/>
    </location>
</feature>
<protein>
    <recommendedName>
        <fullName evidence="4">Fimbrial assembly family protein</fullName>
    </recommendedName>
</protein>
<organism evidence="2 3">
    <name type="scientific">Paludibaculum fermentans</name>
    <dbReference type="NCBI Taxonomy" id="1473598"/>
    <lineage>
        <taxon>Bacteria</taxon>
        <taxon>Pseudomonadati</taxon>
        <taxon>Acidobacteriota</taxon>
        <taxon>Terriglobia</taxon>
        <taxon>Bryobacterales</taxon>
        <taxon>Bryobacteraceae</taxon>
        <taxon>Paludibaculum</taxon>
    </lineage>
</organism>
<accession>A0A7S7NMS0</accession>
<keyword evidence="1" id="KW-1133">Transmembrane helix</keyword>